<evidence type="ECO:0000313" key="3">
    <source>
        <dbReference type="Proteomes" id="UP000078542"/>
    </source>
</evidence>
<evidence type="ECO:0000313" key="2">
    <source>
        <dbReference type="EMBL" id="KYM95075.1"/>
    </source>
</evidence>
<keyword evidence="3" id="KW-1185">Reference proteome</keyword>
<sequence length="103" mass="12362">MDEQGKVVEDIMYVMMNVLEDVRREIKIEMEKLKVEIRCKEKDWIEERNRLKERIKKLEVKCEGCNKIKNNRIGQLKEGGEEMDSKTEDMGRDRRMEVMKGIV</sequence>
<reference evidence="2 3" key="1">
    <citation type="submission" date="2016-03" db="EMBL/GenBank/DDBJ databases">
        <title>Cyphomyrmex costatus WGS genome.</title>
        <authorList>
            <person name="Nygaard S."/>
            <person name="Hu H."/>
            <person name="Boomsma J."/>
            <person name="Zhang G."/>
        </authorList>
    </citation>
    <scope>NUCLEOTIDE SEQUENCE [LARGE SCALE GENOMIC DNA]</scope>
    <source>
        <strain evidence="2">MS0001</strain>
        <tissue evidence="2">Whole body</tissue>
    </source>
</reference>
<gene>
    <name evidence="2" type="ORF">ALC62_14294</name>
</gene>
<keyword evidence="1" id="KW-0175">Coiled coil</keyword>
<feature type="coiled-coil region" evidence="1">
    <location>
        <begin position="16"/>
        <end position="68"/>
    </location>
</feature>
<dbReference type="EMBL" id="KQ978331">
    <property type="protein sequence ID" value="KYM95075.1"/>
    <property type="molecule type" value="Genomic_DNA"/>
</dbReference>
<accession>A0A151I8V4</accession>
<evidence type="ECO:0000256" key="1">
    <source>
        <dbReference type="SAM" id="Coils"/>
    </source>
</evidence>
<protein>
    <submittedName>
        <fullName evidence="2">Uncharacterized protein</fullName>
    </submittedName>
</protein>
<organism evidence="2 3">
    <name type="scientific">Cyphomyrmex costatus</name>
    <dbReference type="NCBI Taxonomy" id="456900"/>
    <lineage>
        <taxon>Eukaryota</taxon>
        <taxon>Metazoa</taxon>
        <taxon>Ecdysozoa</taxon>
        <taxon>Arthropoda</taxon>
        <taxon>Hexapoda</taxon>
        <taxon>Insecta</taxon>
        <taxon>Pterygota</taxon>
        <taxon>Neoptera</taxon>
        <taxon>Endopterygota</taxon>
        <taxon>Hymenoptera</taxon>
        <taxon>Apocrita</taxon>
        <taxon>Aculeata</taxon>
        <taxon>Formicoidea</taxon>
        <taxon>Formicidae</taxon>
        <taxon>Myrmicinae</taxon>
        <taxon>Cyphomyrmex</taxon>
    </lineage>
</organism>
<dbReference type="Proteomes" id="UP000078542">
    <property type="component" value="Unassembled WGS sequence"/>
</dbReference>
<dbReference type="STRING" id="456900.A0A151I8V4"/>
<proteinExistence type="predicted"/>
<dbReference type="AlphaFoldDB" id="A0A151I8V4"/>
<name>A0A151I8V4_9HYME</name>